<evidence type="ECO:0000313" key="3">
    <source>
        <dbReference type="Proteomes" id="UP000790347"/>
    </source>
</evidence>
<reference evidence="2" key="1">
    <citation type="submission" date="2013-05" db="EMBL/GenBank/DDBJ databases">
        <authorList>
            <person name="Yim A.K.Y."/>
            <person name="Chan T.F."/>
            <person name="Ji K.M."/>
            <person name="Liu X.Y."/>
            <person name="Zhou J.W."/>
            <person name="Li R.Q."/>
            <person name="Yang K.Y."/>
            <person name="Li J."/>
            <person name="Li M."/>
            <person name="Law P.T.W."/>
            <person name="Wu Y.L."/>
            <person name="Cai Z.L."/>
            <person name="Qin H."/>
            <person name="Bao Y."/>
            <person name="Leung R.K.K."/>
            <person name="Ng P.K.S."/>
            <person name="Zou J."/>
            <person name="Zhong X.J."/>
            <person name="Ran P.X."/>
            <person name="Zhong N.S."/>
            <person name="Liu Z.G."/>
            <person name="Tsui S.K.W."/>
        </authorList>
    </citation>
    <scope>NUCLEOTIDE SEQUENCE</scope>
    <source>
        <strain evidence="2">Derf</strain>
        <tissue evidence="2">Whole organism</tissue>
    </source>
</reference>
<reference evidence="2" key="2">
    <citation type="journal article" date="2022" name="Res Sq">
        <title>Comparative Genomics Reveals Insights into the Divergent Evolution of Astigmatic Mites and Household Pest Adaptations.</title>
        <authorList>
            <person name="Xiong Q."/>
            <person name="Wan A.T.-Y."/>
            <person name="Liu X.-Y."/>
            <person name="Fung C.S.-H."/>
            <person name="Xiao X."/>
            <person name="Malainual N."/>
            <person name="Hou J."/>
            <person name="Wang L."/>
            <person name="Wang M."/>
            <person name="Yang K."/>
            <person name="Cui Y."/>
            <person name="Leung E."/>
            <person name="Nong W."/>
            <person name="Shin S.-K."/>
            <person name="Au S."/>
            <person name="Jeong K.Y."/>
            <person name="Chew F.T."/>
            <person name="Hui J."/>
            <person name="Leung T.F."/>
            <person name="Tungtrongchitr A."/>
            <person name="Zhong N."/>
            <person name="Liu Z."/>
            <person name="Tsui S."/>
        </authorList>
    </citation>
    <scope>NUCLEOTIDE SEQUENCE</scope>
    <source>
        <strain evidence="2">Derf</strain>
        <tissue evidence="2">Whole organism</tissue>
    </source>
</reference>
<feature type="region of interest" description="Disordered" evidence="1">
    <location>
        <begin position="46"/>
        <end position="65"/>
    </location>
</feature>
<keyword evidence="3" id="KW-1185">Reference proteome</keyword>
<dbReference type="EMBL" id="ASGP02000005">
    <property type="protein sequence ID" value="KAH9506756.1"/>
    <property type="molecule type" value="Genomic_DNA"/>
</dbReference>
<comment type="caution">
    <text evidence="2">The sequence shown here is derived from an EMBL/GenBank/DDBJ whole genome shotgun (WGS) entry which is preliminary data.</text>
</comment>
<protein>
    <submittedName>
        <fullName evidence="2">Uncharacterized protein</fullName>
    </submittedName>
</protein>
<proteinExistence type="predicted"/>
<accession>A0A922L341</accession>
<evidence type="ECO:0000313" key="2">
    <source>
        <dbReference type="EMBL" id="KAH9506756.1"/>
    </source>
</evidence>
<sequence>MAMYSSLSINGAKKKREWWTNNDNYEIILMPSTSSKVKARRSFKPHLEQMDNQTELSRDNDDDDDVVMDNLQMEFNSIHR</sequence>
<dbReference type="AlphaFoldDB" id="A0A922L341"/>
<dbReference type="Proteomes" id="UP000790347">
    <property type="component" value="Unassembled WGS sequence"/>
</dbReference>
<name>A0A922L341_DERFA</name>
<gene>
    <name evidence="2" type="ORF">DERF_011473</name>
</gene>
<evidence type="ECO:0000256" key="1">
    <source>
        <dbReference type="SAM" id="MobiDB-lite"/>
    </source>
</evidence>
<organism evidence="2 3">
    <name type="scientific">Dermatophagoides farinae</name>
    <name type="common">American house dust mite</name>
    <dbReference type="NCBI Taxonomy" id="6954"/>
    <lineage>
        <taxon>Eukaryota</taxon>
        <taxon>Metazoa</taxon>
        <taxon>Ecdysozoa</taxon>
        <taxon>Arthropoda</taxon>
        <taxon>Chelicerata</taxon>
        <taxon>Arachnida</taxon>
        <taxon>Acari</taxon>
        <taxon>Acariformes</taxon>
        <taxon>Sarcoptiformes</taxon>
        <taxon>Astigmata</taxon>
        <taxon>Psoroptidia</taxon>
        <taxon>Analgoidea</taxon>
        <taxon>Pyroglyphidae</taxon>
        <taxon>Dermatophagoidinae</taxon>
        <taxon>Dermatophagoides</taxon>
    </lineage>
</organism>